<dbReference type="Gene3D" id="1.10.4030.10">
    <property type="entry name" value="Porin chaperone SurA, peptide-binding domain"/>
    <property type="match status" value="1"/>
</dbReference>
<evidence type="ECO:0000313" key="9">
    <source>
        <dbReference type="Proteomes" id="UP000182345"/>
    </source>
</evidence>
<dbReference type="EMBL" id="MNUK01000043">
    <property type="protein sequence ID" value="OIN91528.1"/>
    <property type="molecule type" value="Genomic_DNA"/>
</dbReference>
<evidence type="ECO:0000256" key="2">
    <source>
        <dbReference type="ARBA" id="ARBA00013194"/>
    </source>
</evidence>
<dbReference type="PANTHER" id="PTHR47245:SF1">
    <property type="entry name" value="FOLDASE PROTEIN PRSA"/>
    <property type="match status" value="1"/>
</dbReference>
<dbReference type="GO" id="GO:0003755">
    <property type="term" value="F:peptidyl-prolyl cis-trans isomerase activity"/>
    <property type="evidence" value="ECO:0007669"/>
    <property type="project" value="UniProtKB-KW"/>
</dbReference>
<keyword evidence="3" id="KW-0732">Signal</keyword>
<organism evidence="8 9">
    <name type="scientific">Candidatus Collierbacteria bacterium CG1_02_44_10</name>
    <dbReference type="NCBI Taxonomy" id="1805087"/>
    <lineage>
        <taxon>Bacteria</taxon>
        <taxon>Candidatus Collieribacteriota</taxon>
    </lineage>
</organism>
<feature type="transmembrane region" description="Helical" evidence="7">
    <location>
        <begin position="56"/>
        <end position="74"/>
    </location>
</feature>
<sequence length="245" mass="28001">MTKSMSPKTINKAKTEMSELKTKTKKSVKVIKKLRFDSSPESLPELKEIKRSPFGFALKLALIVVLGIALYLVAQKYRGYILAGTVNSSPISRWELNQKMSEKYGKQSFDEIVNQRLLDAELKKNNIVVSDKEVSDETAKIIKEYGGEEAFKAALSQYGLTEAKAKDSIRQSLSLKKIIEKNYKIEITDDQVKKYFDDNKTQFADKKFEDVSADIKNTLYQQEVYTKTQEWFTGIRKAAKIVPFI</sequence>
<dbReference type="PANTHER" id="PTHR47245">
    <property type="entry name" value="PEPTIDYLPROLYL ISOMERASE"/>
    <property type="match status" value="1"/>
</dbReference>
<keyword evidence="7" id="KW-0812">Transmembrane</keyword>
<evidence type="ECO:0000256" key="4">
    <source>
        <dbReference type="ARBA" id="ARBA00023110"/>
    </source>
</evidence>
<keyword evidence="4" id="KW-0697">Rotamase</keyword>
<feature type="region of interest" description="Disordered" evidence="6">
    <location>
        <begin position="1"/>
        <end position="21"/>
    </location>
</feature>
<evidence type="ECO:0000256" key="7">
    <source>
        <dbReference type="SAM" id="Phobius"/>
    </source>
</evidence>
<keyword evidence="5" id="KW-0413">Isomerase</keyword>
<reference evidence="8 9" key="1">
    <citation type="journal article" date="2016" name="Environ. Microbiol.">
        <title>Genomic resolution of a cold subsurface aquifer community provides metabolic insights for novel microbes adapted to high CO concentrations.</title>
        <authorList>
            <person name="Probst A.J."/>
            <person name="Castelle C.J."/>
            <person name="Singh A."/>
            <person name="Brown C.T."/>
            <person name="Anantharaman K."/>
            <person name="Sharon I."/>
            <person name="Hug L.A."/>
            <person name="Burstein D."/>
            <person name="Emerson J.B."/>
            <person name="Thomas B.C."/>
            <person name="Banfield J.F."/>
        </authorList>
    </citation>
    <scope>NUCLEOTIDE SEQUENCE [LARGE SCALE GENOMIC DNA]</scope>
    <source>
        <strain evidence="8">CG1_02_44_10</strain>
    </source>
</reference>
<evidence type="ECO:0000256" key="3">
    <source>
        <dbReference type="ARBA" id="ARBA00022729"/>
    </source>
</evidence>
<keyword evidence="7" id="KW-1133">Transmembrane helix</keyword>
<accession>A0A1J4RWQ6</accession>
<dbReference type="Pfam" id="PF13624">
    <property type="entry name" value="SurA_N_3"/>
    <property type="match status" value="1"/>
</dbReference>
<name>A0A1J4RWQ6_9BACT</name>
<evidence type="ECO:0000256" key="6">
    <source>
        <dbReference type="SAM" id="MobiDB-lite"/>
    </source>
</evidence>
<keyword evidence="7" id="KW-0472">Membrane</keyword>
<protein>
    <recommendedName>
        <fullName evidence="2">peptidylprolyl isomerase</fullName>
        <ecNumber evidence="2">5.2.1.8</ecNumber>
    </recommendedName>
</protein>
<evidence type="ECO:0000256" key="1">
    <source>
        <dbReference type="ARBA" id="ARBA00000971"/>
    </source>
</evidence>
<dbReference type="SUPFAM" id="SSF109998">
    <property type="entry name" value="Triger factor/SurA peptide-binding domain-like"/>
    <property type="match status" value="1"/>
</dbReference>
<proteinExistence type="predicted"/>
<evidence type="ECO:0000256" key="5">
    <source>
        <dbReference type="ARBA" id="ARBA00023235"/>
    </source>
</evidence>
<dbReference type="InterPro" id="IPR027304">
    <property type="entry name" value="Trigger_fact/SurA_dom_sf"/>
</dbReference>
<dbReference type="InterPro" id="IPR050245">
    <property type="entry name" value="PrsA_foldase"/>
</dbReference>
<comment type="caution">
    <text evidence="8">The sequence shown here is derived from an EMBL/GenBank/DDBJ whole genome shotgun (WGS) entry which is preliminary data.</text>
</comment>
<evidence type="ECO:0000313" key="8">
    <source>
        <dbReference type="EMBL" id="OIN91528.1"/>
    </source>
</evidence>
<comment type="catalytic activity">
    <reaction evidence="1">
        <text>[protein]-peptidylproline (omega=180) = [protein]-peptidylproline (omega=0)</text>
        <dbReference type="Rhea" id="RHEA:16237"/>
        <dbReference type="Rhea" id="RHEA-COMP:10747"/>
        <dbReference type="Rhea" id="RHEA-COMP:10748"/>
        <dbReference type="ChEBI" id="CHEBI:83833"/>
        <dbReference type="ChEBI" id="CHEBI:83834"/>
        <dbReference type="EC" id="5.2.1.8"/>
    </reaction>
</comment>
<dbReference type="Proteomes" id="UP000182345">
    <property type="component" value="Unassembled WGS sequence"/>
</dbReference>
<gene>
    <name evidence="8" type="ORF">AUJ42_01745</name>
</gene>
<dbReference type="EC" id="5.2.1.8" evidence="2"/>
<dbReference type="AlphaFoldDB" id="A0A1J4RWQ6"/>